<dbReference type="Proteomes" id="UP000316905">
    <property type="component" value="Unassembled WGS sequence"/>
</dbReference>
<comment type="caution">
    <text evidence="2">The sequence shown here is derived from an EMBL/GenBank/DDBJ whole genome shotgun (WGS) entry which is preliminary data.</text>
</comment>
<dbReference type="InterPro" id="IPR036754">
    <property type="entry name" value="YbaK/aa-tRNA-synt-asso_dom_sf"/>
</dbReference>
<dbReference type="Gene3D" id="1.10.3210.10">
    <property type="entry name" value="Hypothetical protein af1432"/>
    <property type="match status" value="1"/>
</dbReference>
<dbReference type="EMBL" id="VLKY01000002">
    <property type="protein sequence ID" value="TWI57580.1"/>
    <property type="molecule type" value="Genomic_DNA"/>
</dbReference>
<dbReference type="InterPro" id="IPR013976">
    <property type="entry name" value="HDOD"/>
</dbReference>
<name>A0A562QN02_9PSED</name>
<sequence>MTDVAHTSEPTPHAPDSIRQLMDTLGIPYREVSVTADIPEHAQRVQTIILDDSAGTLMVLFPQDQLLDLNRLSEMTGRSSLTVMHPDRLTRVLNKHELNVLPGLPTLSNAPCLYDERLLHDGCLLVESGEQGVLLEVSTEDFRRLLTKANPGRFGEPLETIHPNLDRPEQDQTEIARAVSTFTARRIQQRLDETLEIPPLSKTAEKIIKLRVNPEATTDDLAGVVETDPALAAQVISWASSPYYAAPGKIRSVEDAIVRVLGFDLVINLALGLTLGKTLSLPKDRPHTATPYWKQAIFSAAVVEGLARAMPRALRPEMGISYLGGLLHNFGYLVLAYVFPPHFSLICRHVEANPHLDHTKIEQHLIGITREQIGAWLMRNWEMPEELVAALRFQNDPTYQGEHAVYANLVYMATHLLRAQGIGEGPARAVSPELYERLGIKPEKAQECLQRVMGAEAALRELVSQFPH</sequence>
<protein>
    <submittedName>
        <fullName evidence="2">HD-like signal output (HDOD) protein</fullName>
    </submittedName>
</protein>
<dbReference type="AlphaFoldDB" id="A0A562QN02"/>
<dbReference type="PANTHER" id="PTHR33525">
    <property type="match status" value="1"/>
</dbReference>
<dbReference type="InterPro" id="IPR052340">
    <property type="entry name" value="RNase_Y/CdgJ"/>
</dbReference>
<dbReference type="RefSeq" id="WP_145138334.1">
    <property type="nucleotide sequence ID" value="NZ_VLKY01000002.1"/>
</dbReference>
<dbReference type="PROSITE" id="PS51833">
    <property type="entry name" value="HDOD"/>
    <property type="match status" value="1"/>
</dbReference>
<dbReference type="InterPro" id="IPR014627">
    <property type="entry name" value="UCP036888_HDGYP-like"/>
</dbReference>
<dbReference type="Pfam" id="PF04073">
    <property type="entry name" value="tRNA_edit"/>
    <property type="match status" value="1"/>
</dbReference>
<dbReference type="PANTHER" id="PTHR33525:SF3">
    <property type="entry name" value="RIBONUCLEASE Y"/>
    <property type="match status" value="1"/>
</dbReference>
<keyword evidence="3" id="KW-1185">Reference proteome</keyword>
<dbReference type="OrthoDB" id="7001648at2"/>
<organism evidence="2 3">
    <name type="scientific">Pseudomonas duriflava</name>
    <dbReference type="NCBI Taxonomy" id="459528"/>
    <lineage>
        <taxon>Bacteria</taxon>
        <taxon>Pseudomonadati</taxon>
        <taxon>Pseudomonadota</taxon>
        <taxon>Gammaproteobacteria</taxon>
        <taxon>Pseudomonadales</taxon>
        <taxon>Pseudomonadaceae</taxon>
        <taxon>Pseudomonas</taxon>
    </lineage>
</organism>
<proteinExistence type="predicted"/>
<evidence type="ECO:0000313" key="2">
    <source>
        <dbReference type="EMBL" id="TWI57580.1"/>
    </source>
</evidence>
<reference evidence="2 3" key="1">
    <citation type="journal article" date="2015" name="Stand. Genomic Sci.">
        <title>Genomic Encyclopedia of Bacterial and Archaeal Type Strains, Phase III: the genomes of soil and plant-associated and newly described type strains.</title>
        <authorList>
            <person name="Whitman W.B."/>
            <person name="Woyke T."/>
            <person name="Klenk H.P."/>
            <person name="Zhou Y."/>
            <person name="Lilburn T.G."/>
            <person name="Beck B.J."/>
            <person name="De Vos P."/>
            <person name="Vandamme P."/>
            <person name="Eisen J.A."/>
            <person name="Garrity G."/>
            <person name="Hugenholtz P."/>
            <person name="Kyrpides N.C."/>
        </authorList>
    </citation>
    <scope>NUCLEOTIDE SEQUENCE [LARGE SCALE GENOMIC DNA]</scope>
    <source>
        <strain evidence="2 3">CGMCC 1.6858</strain>
    </source>
</reference>
<dbReference type="SUPFAM" id="SSF55826">
    <property type="entry name" value="YbaK/ProRS associated domain"/>
    <property type="match status" value="1"/>
</dbReference>
<dbReference type="PIRSF" id="PIRSF036888">
    <property type="entry name" value="HDGYPm_UCP036888"/>
    <property type="match status" value="1"/>
</dbReference>
<evidence type="ECO:0000259" key="1">
    <source>
        <dbReference type="PROSITE" id="PS51833"/>
    </source>
</evidence>
<dbReference type="Pfam" id="PF08668">
    <property type="entry name" value="HDOD"/>
    <property type="match status" value="1"/>
</dbReference>
<accession>A0A562QN02</accession>
<dbReference type="InterPro" id="IPR007214">
    <property type="entry name" value="YbaK/aa-tRNA-synth-assoc-dom"/>
</dbReference>
<dbReference type="SUPFAM" id="SSF109604">
    <property type="entry name" value="HD-domain/PDEase-like"/>
    <property type="match status" value="1"/>
</dbReference>
<dbReference type="Gene3D" id="3.90.960.10">
    <property type="entry name" value="YbaK/aminoacyl-tRNA synthetase-associated domain"/>
    <property type="match status" value="1"/>
</dbReference>
<dbReference type="GO" id="GO:0002161">
    <property type="term" value="F:aminoacyl-tRNA deacylase activity"/>
    <property type="evidence" value="ECO:0007669"/>
    <property type="project" value="InterPro"/>
</dbReference>
<feature type="domain" description="HDOD" evidence="1">
    <location>
        <begin position="197"/>
        <end position="397"/>
    </location>
</feature>
<gene>
    <name evidence="2" type="ORF">IQ22_00797</name>
</gene>
<evidence type="ECO:0000313" key="3">
    <source>
        <dbReference type="Proteomes" id="UP000316905"/>
    </source>
</evidence>